<reference evidence="2 3" key="1">
    <citation type="submission" date="2021-03" db="EMBL/GenBank/DDBJ databases">
        <authorList>
            <person name="King G.J."/>
            <person name="Bancroft I."/>
            <person name="Baten A."/>
            <person name="Bloomfield J."/>
            <person name="Borpatragohain P."/>
            <person name="He Z."/>
            <person name="Irish N."/>
            <person name="Irwin J."/>
            <person name="Liu K."/>
            <person name="Mauleon R.P."/>
            <person name="Moore J."/>
            <person name="Morris R."/>
            <person name="Ostergaard L."/>
            <person name="Wang B."/>
            <person name="Wells R."/>
        </authorList>
    </citation>
    <scope>NUCLEOTIDE SEQUENCE [LARGE SCALE GENOMIC DNA]</scope>
    <source>
        <strain evidence="2">R-o-18</strain>
        <tissue evidence="2">Leaf</tissue>
    </source>
</reference>
<feature type="region of interest" description="Disordered" evidence="1">
    <location>
        <begin position="88"/>
        <end position="141"/>
    </location>
</feature>
<feature type="compositionally biased region" description="Low complexity" evidence="1">
    <location>
        <begin position="98"/>
        <end position="109"/>
    </location>
</feature>
<feature type="region of interest" description="Disordered" evidence="1">
    <location>
        <begin position="592"/>
        <end position="620"/>
    </location>
</feature>
<keyword evidence="3" id="KW-1185">Reference proteome</keyword>
<evidence type="ECO:0000313" key="3">
    <source>
        <dbReference type="Proteomes" id="UP000823674"/>
    </source>
</evidence>
<dbReference type="CDD" id="cd00303">
    <property type="entry name" value="retropepsin_like"/>
    <property type="match status" value="1"/>
</dbReference>
<feature type="compositionally biased region" description="Basic residues" evidence="1">
    <location>
        <begin position="1100"/>
        <end position="1110"/>
    </location>
</feature>
<feature type="compositionally biased region" description="Polar residues" evidence="1">
    <location>
        <begin position="592"/>
        <end position="615"/>
    </location>
</feature>
<name>A0ABQ7MR01_BRACM</name>
<feature type="region of interest" description="Disordered" evidence="1">
    <location>
        <begin position="374"/>
        <end position="406"/>
    </location>
</feature>
<evidence type="ECO:0000313" key="2">
    <source>
        <dbReference type="EMBL" id="KAG5400086.1"/>
    </source>
</evidence>
<gene>
    <name evidence="2" type="primary">A04g501780.1_BraROA</name>
    <name evidence="2" type="ORF">IGI04_014693</name>
</gene>
<protein>
    <recommendedName>
        <fullName evidence="4">Aspartic peptidase DDI1-type domain-containing protein</fullName>
    </recommendedName>
</protein>
<accession>A0ABQ7MR01</accession>
<comment type="caution">
    <text evidence="2">The sequence shown here is derived from an EMBL/GenBank/DDBJ whole genome shotgun (WGS) entry which is preliminary data.</text>
</comment>
<dbReference type="Gene3D" id="2.40.70.10">
    <property type="entry name" value="Acid Proteases"/>
    <property type="match status" value="1"/>
</dbReference>
<feature type="compositionally biased region" description="Polar residues" evidence="1">
    <location>
        <begin position="110"/>
        <end position="123"/>
    </location>
</feature>
<feature type="compositionally biased region" description="Basic residues" evidence="1">
    <location>
        <begin position="941"/>
        <end position="954"/>
    </location>
</feature>
<feature type="region of interest" description="Disordered" evidence="1">
    <location>
        <begin position="884"/>
        <end position="954"/>
    </location>
</feature>
<dbReference type="EMBL" id="JADBGQ010000004">
    <property type="protein sequence ID" value="KAG5400086.1"/>
    <property type="molecule type" value="Genomic_DNA"/>
</dbReference>
<dbReference type="PANTHER" id="PTHR33067">
    <property type="entry name" value="RNA-DIRECTED DNA POLYMERASE-RELATED"/>
    <property type="match status" value="1"/>
</dbReference>
<evidence type="ECO:0000256" key="1">
    <source>
        <dbReference type="SAM" id="MobiDB-lite"/>
    </source>
</evidence>
<feature type="region of interest" description="Disordered" evidence="1">
    <location>
        <begin position="1086"/>
        <end position="1111"/>
    </location>
</feature>
<organism evidence="2 3">
    <name type="scientific">Brassica rapa subsp. trilocularis</name>
    <dbReference type="NCBI Taxonomy" id="1813537"/>
    <lineage>
        <taxon>Eukaryota</taxon>
        <taxon>Viridiplantae</taxon>
        <taxon>Streptophyta</taxon>
        <taxon>Embryophyta</taxon>
        <taxon>Tracheophyta</taxon>
        <taxon>Spermatophyta</taxon>
        <taxon>Magnoliopsida</taxon>
        <taxon>eudicotyledons</taxon>
        <taxon>Gunneridae</taxon>
        <taxon>Pentapetalae</taxon>
        <taxon>rosids</taxon>
        <taxon>malvids</taxon>
        <taxon>Brassicales</taxon>
        <taxon>Brassicaceae</taxon>
        <taxon>Brassiceae</taxon>
        <taxon>Brassica</taxon>
    </lineage>
</organism>
<sequence length="1336" mass="151319">MPPVLGQSASCSRGYARFTEEWSVCLTRGNCREEKATSIDAALCTSIDAALCTSIDGDPISWALYMPINTRSSKEELLYVSDPTRLERSIRKERRSPSIDNNTSSSINTRQPQSTETPSSSADTRPPPSTEATLLSTDIFHPTSIDALPQTSIDTEPRDMDANIILLRDENGDLHDHEGHLCNAASQKVDAQGAVIPEPSTATEDAKVLQPRTMAELIRPSQIYSNRSAIQPPVIQGVDMKARYFSHVAQHPFHGFPQENPFDHIETLEDYVSGIHENEAATDYIICKDDNKIFEAEIGSIHEVSLVEQAICQDEDQRHIEEMKFMLEKLLKEQQEMTEDLNLHLDFLCKEVNGRLETLDTHVKMLYTQASQTKEAKSAVHRSTVHPGTVHRSTVHPGTIHPTSIDTVHPTSIDTVHPTSIDIIHPASIDTVHPVTVHRGAVHRDTIHAVTVHYGTVHRDTVHQVTVHPVSKNTVYQAIEGHQRDSILDNELGEILEQEKREEYAFLVESSKSVGSSHSDFAARHPHPPTLVRIRPNDVDRQQAERIDRQHHERIDRQEHGSIDRQEQQRIDRFPSTPYRVRLPNLVAHRLNATQNSSQTSVCLGTTEQNSQQTEDATKKEHSTLAETSLVEIDQHQRNGYEHVMEVQATKEGVQCEKRVKSRKPFLPKHLRREVNKVELDGFHKRVKRVPKDMSFVDAYYKYRLGNFFRESRETYEDIEQLFNKVCRKPKRTLKKEQDPGKFLIPCSIQNHDLPNALCDTRSAVSIMSIDTADLLGLKMEPSQDSFTFVDNSNANSAGMIRNVKVEIGDCTIPVDFHVLEIKSGKPSSLLFGRAFMATVGAVCDLKKNMMCLTNIDEGVYYDHVDKTRSKDFISCIELSDDEAHTADSTREPAKPKSASIDNQPPASVDMQPSESIDTKHPASVDTLHISEQAVTEKSKSGGRTRQRKKKKKKKNIAADFLSLVPSQFQEGSLECRVHCRGGHEPFTKSMSISIDSTSPAATDADFQPNLTSFACLGAWYTKDRNPPASLEGSGTFRRNMVILESFGAFGGAELHRRVRCLAMNGDLPTVNQHPVPEVMPVLLKSGQSASQEEAAETRKPRRSMQHSARRSMEISDHGPCIFYDCVKPRSNHKLPECPWTTRNPIYVISKPLKVLLKFRRQRGRSCVGIKAKIALHDDGDDACCFLSKDRTRFLLLIKDRIWIIIQGFSSVKSWSLMWIVQWLFLKNLWKQNKITRMLRSTYILAPKSVYTFSLLPLSRHSLKVEIFHFPNLRDYLRKLQIYPRRHDIYLSLRTKHKPYRCMCGCALLMAFADVFEGFHHSLLKVVTDFLDIKMK</sequence>
<feature type="compositionally biased region" description="Basic and acidic residues" evidence="1">
    <location>
        <begin position="884"/>
        <end position="895"/>
    </location>
</feature>
<evidence type="ECO:0008006" key="4">
    <source>
        <dbReference type="Google" id="ProtNLM"/>
    </source>
</evidence>
<dbReference type="Proteomes" id="UP000823674">
    <property type="component" value="Chromosome A04"/>
</dbReference>
<dbReference type="InterPro" id="IPR021109">
    <property type="entry name" value="Peptidase_aspartic_dom_sf"/>
</dbReference>
<dbReference type="PANTHER" id="PTHR33067:SF31">
    <property type="entry name" value="RNA-DIRECTED DNA POLYMERASE"/>
    <property type="match status" value="1"/>
</dbReference>
<proteinExistence type="predicted"/>
<feature type="compositionally biased region" description="Polar residues" evidence="1">
    <location>
        <begin position="900"/>
        <end position="916"/>
    </location>
</feature>